<comment type="catalytic activity">
    <reaction evidence="11">
        <text>octadecanoyl-CoA + oxidized [electron-transfer flavoprotein] + H(+) = (2E)-octadecenoyl-CoA + reduced [electron-transfer flavoprotein]</text>
        <dbReference type="Rhea" id="RHEA:47240"/>
        <dbReference type="Rhea" id="RHEA-COMP:10685"/>
        <dbReference type="Rhea" id="RHEA-COMP:10686"/>
        <dbReference type="ChEBI" id="CHEBI:15378"/>
        <dbReference type="ChEBI" id="CHEBI:57394"/>
        <dbReference type="ChEBI" id="CHEBI:57692"/>
        <dbReference type="ChEBI" id="CHEBI:58307"/>
        <dbReference type="ChEBI" id="CHEBI:71412"/>
    </reaction>
    <physiologicalReaction direction="left-to-right" evidence="11">
        <dbReference type="Rhea" id="RHEA:47241"/>
    </physiologicalReaction>
</comment>
<evidence type="ECO:0000259" key="14">
    <source>
        <dbReference type="Pfam" id="PF00441"/>
    </source>
</evidence>
<dbReference type="Gene3D" id="1.10.540.10">
    <property type="entry name" value="Acyl-CoA dehydrogenase/oxidase, N-terminal domain"/>
    <property type="match status" value="1"/>
</dbReference>
<dbReference type="Pfam" id="PF21343">
    <property type="entry name" value="ACAD9-ACADV_C"/>
    <property type="match status" value="1"/>
</dbReference>
<keyword evidence="7" id="KW-0809">Transit peptide</keyword>
<evidence type="ECO:0000256" key="12">
    <source>
        <dbReference type="ARBA" id="ARBA00052546"/>
    </source>
</evidence>
<evidence type="ECO:0000256" key="9">
    <source>
        <dbReference type="ARBA" id="ARBA00023136"/>
    </source>
</evidence>
<evidence type="ECO:0000256" key="11">
    <source>
        <dbReference type="ARBA" id="ARBA00049224"/>
    </source>
</evidence>
<dbReference type="SUPFAM" id="SSF56645">
    <property type="entry name" value="Acyl-CoA dehydrogenase NM domain-like"/>
    <property type="match status" value="1"/>
</dbReference>
<comment type="catalytic activity">
    <reaction evidence="10">
        <text>eicosanoyl-CoA + oxidized [electron-transfer flavoprotein] + H(+) = (2E)-eicosenoyl-CoA + reduced [electron-transfer flavoprotein]</text>
        <dbReference type="Rhea" id="RHEA:47236"/>
        <dbReference type="Rhea" id="RHEA-COMP:10685"/>
        <dbReference type="Rhea" id="RHEA-COMP:10686"/>
        <dbReference type="ChEBI" id="CHEBI:15378"/>
        <dbReference type="ChEBI" id="CHEBI:57380"/>
        <dbReference type="ChEBI" id="CHEBI:57692"/>
        <dbReference type="ChEBI" id="CHEBI:58307"/>
        <dbReference type="ChEBI" id="CHEBI:74691"/>
    </reaction>
    <physiologicalReaction direction="left-to-right" evidence="10">
        <dbReference type="Rhea" id="RHEA:47237"/>
    </physiologicalReaction>
</comment>
<dbReference type="Pfam" id="PF02770">
    <property type="entry name" value="Acyl-CoA_dh_M"/>
    <property type="match status" value="1"/>
</dbReference>
<evidence type="ECO:0000256" key="1">
    <source>
        <dbReference type="ARBA" id="ARBA00001974"/>
    </source>
</evidence>
<comment type="similarity">
    <text evidence="3 13">Belongs to the acyl-CoA dehydrogenase family.</text>
</comment>
<dbReference type="InterPro" id="IPR006089">
    <property type="entry name" value="Acyl-CoA_DH_CS"/>
</dbReference>
<keyword evidence="8 13" id="KW-0560">Oxidoreductase</keyword>
<evidence type="ECO:0000256" key="2">
    <source>
        <dbReference type="ARBA" id="ARBA00004170"/>
    </source>
</evidence>
<feature type="domain" description="Acyl-CoA dehydrogenase/oxidase N-terminal" evidence="16">
    <location>
        <begin position="72"/>
        <end position="174"/>
    </location>
</feature>
<dbReference type="Gene3D" id="1.20.140.10">
    <property type="entry name" value="Butyryl-CoA Dehydrogenase, subunit A, domain 3"/>
    <property type="match status" value="2"/>
</dbReference>
<dbReference type="AlphaFoldDB" id="A0AAU7CQ73"/>
<dbReference type="InterPro" id="IPR009075">
    <property type="entry name" value="AcylCo_DH/oxidase_C"/>
</dbReference>
<keyword evidence="4" id="KW-0597">Phosphoprotein</keyword>
<feature type="domain" description="Acyl-CoA dehydrogenase/oxidase C-terminal" evidence="14">
    <location>
        <begin position="289"/>
        <end position="435"/>
    </location>
</feature>
<dbReference type="PANTHER" id="PTHR43884:SF9">
    <property type="entry name" value="COMPLEX I ASSEMBLY FACTOR ACAD9, MITOCHONDRIAL"/>
    <property type="match status" value="1"/>
</dbReference>
<evidence type="ECO:0000259" key="15">
    <source>
        <dbReference type="Pfam" id="PF02770"/>
    </source>
</evidence>
<dbReference type="GO" id="GO:0003995">
    <property type="term" value="F:acyl-CoA dehydrogenase activity"/>
    <property type="evidence" value="ECO:0007669"/>
    <property type="project" value="InterPro"/>
</dbReference>
<dbReference type="InterPro" id="IPR009100">
    <property type="entry name" value="AcylCoA_DH/oxidase_NM_dom_sf"/>
</dbReference>
<keyword evidence="9" id="KW-0472">Membrane</keyword>
<gene>
    <name evidence="18" type="ORF">V5E97_15030</name>
</gene>
<evidence type="ECO:0000256" key="5">
    <source>
        <dbReference type="ARBA" id="ARBA00022630"/>
    </source>
</evidence>
<comment type="cofactor">
    <cofactor evidence="1 13">
        <name>FAD</name>
        <dbReference type="ChEBI" id="CHEBI:57692"/>
    </cofactor>
</comment>
<comment type="subcellular location">
    <subcellularLocation>
        <location evidence="2">Membrane</location>
        <topology evidence="2">Peripheral membrane protein</topology>
    </subcellularLocation>
</comment>
<dbReference type="GO" id="GO:0006631">
    <property type="term" value="P:fatty acid metabolic process"/>
    <property type="evidence" value="ECO:0007669"/>
    <property type="project" value="UniProtKB-ARBA"/>
</dbReference>
<dbReference type="Pfam" id="PF00441">
    <property type="entry name" value="Acyl-CoA_dh_1"/>
    <property type="match status" value="1"/>
</dbReference>
<proteinExistence type="inferred from homology"/>
<reference evidence="18" key="1">
    <citation type="submission" date="2024-05" db="EMBL/GenBank/DDBJ databases">
        <title>Planctomycetes of the genus Singulisphaera possess chitinolytic capabilities.</title>
        <authorList>
            <person name="Ivanova A."/>
        </authorList>
    </citation>
    <scope>NUCLEOTIDE SEQUENCE</scope>
    <source>
        <strain evidence="18">Ch08T</strain>
    </source>
</reference>
<dbReference type="Gene3D" id="2.40.110.10">
    <property type="entry name" value="Butyryl-CoA Dehydrogenase, subunit A, domain 2"/>
    <property type="match status" value="1"/>
</dbReference>
<dbReference type="InterPro" id="IPR013786">
    <property type="entry name" value="AcylCoA_DH/ox_N"/>
</dbReference>
<dbReference type="SUPFAM" id="SSF47203">
    <property type="entry name" value="Acyl-CoA dehydrogenase C-terminal domain-like"/>
    <property type="match status" value="1"/>
</dbReference>
<dbReference type="EMBL" id="CP155447">
    <property type="protein sequence ID" value="XBH07301.1"/>
    <property type="molecule type" value="Genomic_DNA"/>
</dbReference>
<dbReference type="InterPro" id="IPR006091">
    <property type="entry name" value="Acyl-CoA_Oxase/DH_mid-dom"/>
</dbReference>
<evidence type="ECO:0000256" key="4">
    <source>
        <dbReference type="ARBA" id="ARBA00022553"/>
    </source>
</evidence>
<keyword evidence="6 13" id="KW-0274">FAD</keyword>
<evidence type="ECO:0000256" key="8">
    <source>
        <dbReference type="ARBA" id="ARBA00023002"/>
    </source>
</evidence>
<protein>
    <submittedName>
        <fullName evidence="18">Acyl-CoA dehydrogenase family protein</fullName>
    </submittedName>
</protein>
<dbReference type="FunFam" id="1.10.540.10:FF:000001">
    <property type="entry name" value="Very long-chain-specific acyl-CoA dehydrogenase, mitochondrial"/>
    <property type="match status" value="1"/>
</dbReference>
<dbReference type="InterPro" id="IPR049448">
    <property type="entry name" value="ACAD9/ACADV-like_C"/>
</dbReference>
<evidence type="ECO:0000256" key="3">
    <source>
        <dbReference type="ARBA" id="ARBA00009347"/>
    </source>
</evidence>
<accession>A0AAU7CQ73</accession>
<evidence type="ECO:0000259" key="17">
    <source>
        <dbReference type="Pfam" id="PF21343"/>
    </source>
</evidence>
<evidence type="ECO:0000256" key="13">
    <source>
        <dbReference type="RuleBase" id="RU362125"/>
    </source>
</evidence>
<dbReference type="FunFam" id="1.20.140.10:FF:000019">
    <property type="entry name" value="Acyl-CoA dehydrogenase"/>
    <property type="match status" value="1"/>
</dbReference>
<dbReference type="InterPro" id="IPR036250">
    <property type="entry name" value="AcylCo_DH-like_C"/>
</dbReference>
<feature type="domain" description="Acyl-CoA oxidase/dehydrogenase middle" evidence="15">
    <location>
        <begin position="178"/>
        <end position="276"/>
    </location>
</feature>
<evidence type="ECO:0000313" key="18">
    <source>
        <dbReference type="EMBL" id="XBH07301.1"/>
    </source>
</evidence>
<dbReference type="PANTHER" id="PTHR43884">
    <property type="entry name" value="ACYL-COA DEHYDROGENASE"/>
    <property type="match status" value="1"/>
</dbReference>
<keyword evidence="5 13" id="KW-0285">Flavoprotein</keyword>
<evidence type="ECO:0000256" key="7">
    <source>
        <dbReference type="ARBA" id="ARBA00022946"/>
    </source>
</evidence>
<dbReference type="GO" id="GO:0016020">
    <property type="term" value="C:membrane"/>
    <property type="evidence" value="ECO:0007669"/>
    <property type="project" value="UniProtKB-SubCell"/>
</dbReference>
<dbReference type="InterPro" id="IPR037069">
    <property type="entry name" value="AcylCoA_DH/ox_N_sf"/>
</dbReference>
<comment type="catalytic activity">
    <reaction evidence="12">
        <text>a 2,3-saturated acyl-CoA + A = a 2,3-dehydroacyl-CoA + AH2</text>
        <dbReference type="Rhea" id="RHEA:48608"/>
        <dbReference type="ChEBI" id="CHEBI:13193"/>
        <dbReference type="ChEBI" id="CHEBI:17499"/>
        <dbReference type="ChEBI" id="CHEBI:60015"/>
        <dbReference type="ChEBI" id="CHEBI:65111"/>
    </reaction>
</comment>
<organism evidence="18">
    <name type="scientific">Singulisphaera sp. Ch08</name>
    <dbReference type="NCBI Taxonomy" id="3120278"/>
    <lineage>
        <taxon>Bacteria</taxon>
        <taxon>Pseudomonadati</taxon>
        <taxon>Planctomycetota</taxon>
        <taxon>Planctomycetia</taxon>
        <taxon>Isosphaerales</taxon>
        <taxon>Isosphaeraceae</taxon>
        <taxon>Singulisphaera</taxon>
    </lineage>
</organism>
<evidence type="ECO:0000256" key="10">
    <source>
        <dbReference type="ARBA" id="ARBA00049140"/>
    </source>
</evidence>
<dbReference type="InterPro" id="IPR046373">
    <property type="entry name" value="Acyl-CoA_Oxase/DH_mid-dom_sf"/>
</dbReference>
<sequence>MSVTASDRAHGSPLQDPLRAKQVKQAEELLFSEPSRGGFAKALFRGEFRKEVVFPYPELPEADRNRVNDAVAAVRRFAESSIDAAAIDREADIPASVIEGLAKLGVLGMTAPGEFGGRGFSQLGYCRIMEVIGGHCSSTAVFVNAHHSIGIRALLLFGTAEQKAKWLPPLTSGEKLAAFALTEKEAGSDASNVQTVAVPSEDGKTYRLTGTKRYITNGAIADVLTVMARTPDPKGGDSKVTAFLVTPDLPGFEVVEARMPKCGIRGTATARLAFHDMPVPASNILGPLGKGLKVALTVLDFGRTTFGASCTGAAKTYLAAATRHAARRKQFGRPLADLELIKKKLSFLAATAYAMEATTYETAALIDRGDEDYMLETAILKVFSTEMLWQGSYETLQIHGGQGYFCDEPYERMMRDARINTIGEGANEVLKAFIALVGMRDIGEGFKATLEGLKRPTRFVPTLWRFGRDRLVRMAHPPVIPVTSPLLRRAADALARRVTRFAWAIERTLIKHREAILEAEYIQERIADAAIALMTSACTLARLDRELEVESVSPANRDAALLYLRMANRRFDQALIDLDNNDDHLTTQTANAIVREFGDG</sequence>
<dbReference type="GO" id="GO:0050660">
    <property type="term" value="F:flavin adenine dinucleotide binding"/>
    <property type="evidence" value="ECO:0007669"/>
    <property type="project" value="InterPro"/>
</dbReference>
<name>A0AAU7CQ73_9BACT</name>
<evidence type="ECO:0000259" key="16">
    <source>
        <dbReference type="Pfam" id="PF02771"/>
    </source>
</evidence>
<feature type="domain" description="ACAD9/ACADV-like C-terminal" evidence="17">
    <location>
        <begin position="486"/>
        <end position="593"/>
    </location>
</feature>
<dbReference type="Pfam" id="PF02771">
    <property type="entry name" value="Acyl-CoA_dh_N"/>
    <property type="match status" value="1"/>
</dbReference>
<dbReference type="RefSeq" id="WP_406700141.1">
    <property type="nucleotide sequence ID" value="NZ_CP155447.1"/>
</dbReference>
<dbReference type="PROSITE" id="PS00073">
    <property type="entry name" value="ACYL_COA_DH_2"/>
    <property type="match status" value="1"/>
</dbReference>
<evidence type="ECO:0000256" key="6">
    <source>
        <dbReference type="ARBA" id="ARBA00022827"/>
    </source>
</evidence>